<keyword evidence="3" id="KW-1185">Reference proteome</keyword>
<evidence type="ECO:0000313" key="3">
    <source>
        <dbReference type="Proteomes" id="UP001199319"/>
    </source>
</evidence>
<dbReference type="Proteomes" id="UP001199319">
    <property type="component" value="Unassembled WGS sequence"/>
</dbReference>
<evidence type="ECO:0000313" key="2">
    <source>
        <dbReference type="EMBL" id="MCC2128445.1"/>
    </source>
</evidence>
<gene>
    <name evidence="2" type="ORF">LKD37_02735</name>
</gene>
<name>A0AAE3AEQ0_9FIRM</name>
<reference evidence="2" key="1">
    <citation type="submission" date="2021-10" db="EMBL/GenBank/DDBJ databases">
        <title>Anaerobic single-cell dispensing facilitates the cultivation of human gut bacteria.</title>
        <authorList>
            <person name="Afrizal A."/>
        </authorList>
    </citation>
    <scope>NUCLEOTIDE SEQUENCE</scope>
    <source>
        <strain evidence="2">CLA-AA-H272</strain>
    </source>
</reference>
<keyword evidence="1" id="KW-0472">Membrane</keyword>
<feature type="transmembrane region" description="Helical" evidence="1">
    <location>
        <begin position="111"/>
        <end position="137"/>
    </location>
</feature>
<accession>A0AAE3AEQ0</accession>
<dbReference type="EMBL" id="JAJEPW010000004">
    <property type="protein sequence ID" value="MCC2128445.1"/>
    <property type="molecule type" value="Genomic_DNA"/>
</dbReference>
<evidence type="ECO:0000256" key="1">
    <source>
        <dbReference type="SAM" id="Phobius"/>
    </source>
</evidence>
<proteinExistence type="predicted"/>
<keyword evidence="1" id="KW-1133">Transmembrane helix</keyword>
<organism evidence="2 3">
    <name type="scientific">Brotocaccenecus cirricatena</name>
    <dbReference type="NCBI Taxonomy" id="3064195"/>
    <lineage>
        <taxon>Bacteria</taxon>
        <taxon>Bacillati</taxon>
        <taxon>Bacillota</taxon>
        <taxon>Clostridia</taxon>
        <taxon>Eubacteriales</taxon>
        <taxon>Oscillospiraceae</taxon>
        <taxon>Brotocaccenecus</taxon>
    </lineage>
</organism>
<dbReference type="AlphaFoldDB" id="A0AAE3AEQ0"/>
<keyword evidence="1" id="KW-0812">Transmembrane</keyword>
<protein>
    <submittedName>
        <fullName evidence="2">Uncharacterized protein</fullName>
    </submittedName>
</protein>
<comment type="caution">
    <text evidence="2">The sequence shown here is derived from an EMBL/GenBank/DDBJ whole genome shotgun (WGS) entry which is preliminary data.</text>
</comment>
<dbReference type="RefSeq" id="WP_302927815.1">
    <property type="nucleotide sequence ID" value="NZ_JAJEPW010000004.1"/>
</dbReference>
<sequence length="242" mass="26075">MHQSGDAAVNFGNTPPTAVGGVTLVEEKVVVTPVSGRHRSFKLGEYFSDTPGDTLHYVIVSSQLVSDTAAIDGDTLNVETSKSRSGDLVIAAVDAQGAQTQITFRFKVTNLTLAIFITLAVAVVVGIIVAGVTIWSVTHPLWKGELKVVNLDRSCAGMSRSHASFRGKLKLSYFMVGPCGLNADQCWFATKPGRRLKFCSKTPFYVNGMALKETDVYAGMTLIYADEKNRTGIRIDAAPGRR</sequence>